<accession>A0ABP0F5Y0</accession>
<evidence type="ECO:0000313" key="10">
    <source>
        <dbReference type="EMBL" id="CAK8675114.1"/>
    </source>
</evidence>
<dbReference type="Gene3D" id="2.40.50.90">
    <property type="match status" value="2"/>
</dbReference>
<evidence type="ECO:0000256" key="6">
    <source>
        <dbReference type="SAM" id="MobiDB-lite"/>
    </source>
</evidence>
<organism evidence="10 11">
    <name type="scientific">Clavelina lepadiformis</name>
    <name type="common">Light-bulb sea squirt</name>
    <name type="synonym">Ascidia lepadiformis</name>
    <dbReference type="NCBI Taxonomy" id="159417"/>
    <lineage>
        <taxon>Eukaryota</taxon>
        <taxon>Metazoa</taxon>
        <taxon>Chordata</taxon>
        <taxon>Tunicata</taxon>
        <taxon>Ascidiacea</taxon>
        <taxon>Aplousobranchia</taxon>
        <taxon>Clavelinidae</taxon>
        <taxon>Clavelina</taxon>
    </lineage>
</organism>
<comment type="caution">
    <text evidence="10">The sequence shown here is derived from an EMBL/GenBank/DDBJ whole genome shotgun (WGS) entry which is preliminary data.</text>
</comment>
<reference evidence="10 11" key="1">
    <citation type="submission" date="2024-02" db="EMBL/GenBank/DDBJ databases">
        <authorList>
            <person name="Daric V."/>
            <person name="Darras S."/>
        </authorList>
    </citation>
    <scope>NUCLEOTIDE SEQUENCE [LARGE SCALE GENOMIC DNA]</scope>
</reference>
<feature type="region of interest" description="Disordered" evidence="6">
    <location>
        <begin position="925"/>
        <end position="945"/>
    </location>
</feature>
<dbReference type="PANTHER" id="PTHR16442:SF1">
    <property type="entry name" value="RING FINGER PROTEIN 17"/>
    <property type="match status" value="1"/>
</dbReference>
<evidence type="ECO:0000259" key="8">
    <source>
        <dbReference type="PROSITE" id="PS50119"/>
    </source>
</evidence>
<feature type="domain" description="B box-type" evidence="8">
    <location>
        <begin position="163"/>
        <end position="204"/>
    </location>
</feature>
<name>A0ABP0F5Y0_CLALP</name>
<feature type="coiled-coil region" evidence="5">
    <location>
        <begin position="226"/>
        <end position="253"/>
    </location>
</feature>
<dbReference type="CDD" id="cd20379">
    <property type="entry name" value="Tudor_dTUD-like"/>
    <property type="match status" value="1"/>
</dbReference>
<evidence type="ECO:0000256" key="2">
    <source>
        <dbReference type="ARBA" id="ARBA00022771"/>
    </source>
</evidence>
<dbReference type="InterPro" id="IPR013083">
    <property type="entry name" value="Znf_RING/FYVE/PHD"/>
</dbReference>
<dbReference type="PROSITE" id="PS50304">
    <property type="entry name" value="TUDOR"/>
    <property type="match status" value="3"/>
</dbReference>
<dbReference type="SUPFAM" id="SSF63748">
    <property type="entry name" value="Tudor/PWWP/MBT"/>
    <property type="match status" value="3"/>
</dbReference>
<feature type="domain" description="Tudor" evidence="9">
    <location>
        <begin position="519"/>
        <end position="594"/>
    </location>
</feature>
<dbReference type="Gene3D" id="2.30.30.140">
    <property type="match status" value="3"/>
</dbReference>
<feature type="region of interest" description="Disordered" evidence="6">
    <location>
        <begin position="416"/>
        <end position="456"/>
    </location>
</feature>
<evidence type="ECO:0000259" key="9">
    <source>
        <dbReference type="PROSITE" id="PS50304"/>
    </source>
</evidence>
<dbReference type="SUPFAM" id="SSF57845">
    <property type="entry name" value="B-box zinc-binding domain"/>
    <property type="match status" value="1"/>
</dbReference>
<dbReference type="PROSITE" id="PS50119">
    <property type="entry name" value="ZF_BBOX"/>
    <property type="match status" value="1"/>
</dbReference>
<keyword evidence="3" id="KW-0862">Zinc</keyword>
<dbReference type="Gene3D" id="3.30.160.60">
    <property type="entry name" value="Classic Zinc Finger"/>
    <property type="match status" value="1"/>
</dbReference>
<dbReference type="InterPro" id="IPR035437">
    <property type="entry name" value="SNase_OB-fold_sf"/>
</dbReference>
<evidence type="ECO:0008006" key="12">
    <source>
        <dbReference type="Google" id="ProtNLM"/>
    </source>
</evidence>
<dbReference type="EMBL" id="CAWYQH010000013">
    <property type="protein sequence ID" value="CAK8675114.1"/>
    <property type="molecule type" value="Genomic_DNA"/>
</dbReference>
<sequence length="1255" mass="141598">MDWLLCCFCSQKYLLPKDGTHIASDGGIPILLGCGHTFCRSCVVQLSEMRLKILCPTCKSYTICSDTGFEELVPNASILGMLMIGQKLTEECFKNSAKPLLLKKVDIDAFKQKCSECLNCVACTNCLQCGVSVCAKCFKRIHKNSRVLQMHVGVPIHQQSSTASTIKCESHQLPIELFCVDDNITLCRECVFDSGHEMHKVVLLQEKCREVAQEMSDATSKVKVITSLLKEELGTIEKELEDVKKESEQRRNEIIRWYLNLTGKIQNKFLSLIYGLELMTKAHAKHLFSLRDSATSLLNKIQIACVDAKMIMTNPVDVHSLDKSMRTLQWLTKATKHPCIMEITQINNEKTDFNFSNERFVLILSEDAELDLEDYTILHNKNAFKYKLSPASKSQLNKVEDGLRSICQLENLDEDSKPSKKCITEPKPAQVAEEKVEDKESEEADSAEVSSSDSETSMKLRLIQVPPARNQELVFVTIVTSPDDFYVQRNCDRNQASNIEKPLKAFNFRPPKEDELISYIHVDDLCAARYSLNNKWYRARVVKVLGSSREHDDELDCGVADHKDYVEIKFIDYGNYAKAKVSCLRHLPTEFRRIPALAIPCSLVGVTASDIDVGWSKESVVAFTKMIENRPVLMTTLSRQGGRRFVDLHKPGPDEIDDDVPVSVRDALLFLNFAKFSSSKISSLEVQMPSFEIEKPRDYFQPTSIPTRSFESVMLCHFESIDNFYVHQLNSNAVYLDKMSKDIQKFVQTKCKSSLNPASPFAILKPRLGMPCLAKYNCTKTWYRAKIMEVFQSEKKVTVLYVDYGNQSIIDIGDAMKIPDEFMKLPYQAIPCMLSDIHPVDADATWTDEILDRFFELVGDKMLTMYIRHVTDGIYGVELFEIVDGEKNDNILSVNERLVHEGFAKGLTVHKVMSPVENKETAIFKNRDQRGGNDSLVHQPSNDKGISHLTLDYKSVSSTSPNPSEMSSSSQSEDTSLVTVVFAQSPASFYVQTKEQWNNSNVLARSLHKKFKNSAFKESSDNTWNAGDVCAIYSKTEKRWCRARIIEIQNEGRCNIQLIDFGVIEIVSIIALQKLPSEFQNMPEYTTSCFLCDVQPAGGSKWTLTAQEMFADIVRKRECKLLNQASNCDEVGALPVKLFIPCSAQEDVDVSRELILRGVALPLFNLNSLKATMLDSDPTSKVQLLFQKSEAAYQKQENLHLTSSKSGWSSSQASCSELKNSVEDYPNLGYVRNTTPVDVDDDVFCSGAMCDSEAY</sequence>
<evidence type="ECO:0000256" key="3">
    <source>
        <dbReference type="ARBA" id="ARBA00022833"/>
    </source>
</evidence>
<evidence type="ECO:0000259" key="7">
    <source>
        <dbReference type="PROSITE" id="PS50089"/>
    </source>
</evidence>
<dbReference type="Proteomes" id="UP001642483">
    <property type="component" value="Unassembled WGS sequence"/>
</dbReference>
<dbReference type="PANTHER" id="PTHR16442">
    <property type="entry name" value="RING FINGER PROTEIN 17"/>
    <property type="match status" value="1"/>
</dbReference>
<keyword evidence="1" id="KW-0479">Metal-binding</keyword>
<feature type="domain" description="Tudor" evidence="9">
    <location>
        <begin position="1023"/>
        <end position="1082"/>
    </location>
</feature>
<evidence type="ECO:0000256" key="1">
    <source>
        <dbReference type="ARBA" id="ARBA00022723"/>
    </source>
</evidence>
<keyword evidence="11" id="KW-1185">Reference proteome</keyword>
<dbReference type="CDD" id="cd19757">
    <property type="entry name" value="Bbox1"/>
    <property type="match status" value="1"/>
</dbReference>
<dbReference type="InterPro" id="IPR017907">
    <property type="entry name" value="Znf_RING_CS"/>
</dbReference>
<dbReference type="InterPro" id="IPR001841">
    <property type="entry name" value="Znf_RING"/>
</dbReference>
<gene>
    <name evidence="10" type="ORF">CVLEPA_LOCUS4734</name>
</gene>
<dbReference type="Gene3D" id="3.30.40.10">
    <property type="entry name" value="Zinc/RING finger domain, C3HC4 (zinc finger)"/>
    <property type="match status" value="1"/>
</dbReference>
<proteinExistence type="predicted"/>
<dbReference type="PROSITE" id="PS50089">
    <property type="entry name" value="ZF_RING_2"/>
    <property type="match status" value="1"/>
</dbReference>
<dbReference type="InterPro" id="IPR002999">
    <property type="entry name" value="Tudor"/>
</dbReference>
<dbReference type="Pfam" id="PF00643">
    <property type="entry name" value="zf-B_box"/>
    <property type="match status" value="1"/>
</dbReference>
<evidence type="ECO:0000256" key="4">
    <source>
        <dbReference type="PROSITE-ProRule" id="PRU00024"/>
    </source>
</evidence>
<dbReference type="SMART" id="SM00336">
    <property type="entry name" value="BBOX"/>
    <property type="match status" value="2"/>
</dbReference>
<dbReference type="PROSITE" id="PS00518">
    <property type="entry name" value="ZF_RING_1"/>
    <property type="match status" value="1"/>
</dbReference>
<dbReference type="Pfam" id="PF00567">
    <property type="entry name" value="TUDOR"/>
    <property type="match status" value="3"/>
</dbReference>
<keyword evidence="5" id="KW-0175">Coiled coil</keyword>
<keyword evidence="2 4" id="KW-0863">Zinc-finger</keyword>
<dbReference type="SUPFAM" id="SSF57850">
    <property type="entry name" value="RING/U-box"/>
    <property type="match status" value="1"/>
</dbReference>
<feature type="domain" description="RING-type" evidence="7">
    <location>
        <begin position="6"/>
        <end position="59"/>
    </location>
</feature>
<dbReference type="InterPro" id="IPR000315">
    <property type="entry name" value="Znf_B-box"/>
</dbReference>
<evidence type="ECO:0000313" key="11">
    <source>
        <dbReference type="Proteomes" id="UP001642483"/>
    </source>
</evidence>
<dbReference type="SMART" id="SM00184">
    <property type="entry name" value="RING"/>
    <property type="match status" value="1"/>
</dbReference>
<feature type="domain" description="Tudor" evidence="9">
    <location>
        <begin position="765"/>
        <end position="825"/>
    </location>
</feature>
<evidence type="ECO:0000256" key="5">
    <source>
        <dbReference type="SAM" id="Coils"/>
    </source>
</evidence>
<protein>
    <recommendedName>
        <fullName evidence="12">Tudor domain-containing protein 1</fullName>
    </recommendedName>
</protein>
<dbReference type="SMART" id="SM00333">
    <property type="entry name" value="TUDOR"/>
    <property type="match status" value="3"/>
</dbReference>
<dbReference type="CDD" id="cd19769">
    <property type="entry name" value="Bbox2_TRIM16-like"/>
    <property type="match status" value="1"/>
</dbReference>